<feature type="chain" id="PRO_5047469453" evidence="2">
    <location>
        <begin position="27"/>
        <end position="1016"/>
    </location>
</feature>
<proteinExistence type="predicted"/>
<evidence type="ECO:0000313" key="4">
    <source>
        <dbReference type="Proteomes" id="UP001058860"/>
    </source>
</evidence>
<dbReference type="RefSeq" id="WP_353865027.1">
    <property type="nucleotide sequence ID" value="NZ_CP088295.1"/>
</dbReference>
<keyword evidence="2" id="KW-0732">Signal</keyword>
<sequence>MNLCTGAALGVVRLICAVALITGVFAAPAAAKVDVTGFVAKPIAANASCSTTTTAATESQAGANKDFCVAMAFSGGGDAFGGGDDVRDLTMSLPPGQVGGATATPTCSVSRFHSVAGCPSSAQVGEASGRIEAVITLTENIITGKIFNLTPRGTEAARLGVQLELAGLAAVQKVEAVIVLRGDGGLDALSTGLPRTFLGLPIEIRRFNLKLWGSKADHPTLDKPFVVNPTDCSKPATSRVKVRSAQGVDGSGSFSYQPTGCDKLQFTPSMLLEGDHQADGPGVITAGMTFPEQAPGALAQARVKTADVVLPQGYELSASAGSEPGFVGCTDEQFAQTEATPTTCPEGSKVGTVRFRSPLIAEELEGVVYLADQRPGAGLIRIFIFAQTGPDPESARVKVMGEVIPDQQTGQLTTRLTNLPPVPFTTFRLSFRGGPTAIIAGPRTCGTRTGSTTVVPDNGGPAAVPTAPITIDTGCGDPARFTPQLTTSLTTTQAAAPTVLTANIIRPDGNARLTGAKISLPPGFSGRLTAAPPCAFEQAKTGTCAADNRVGAVTVKVGPGSAPAPIDGNVYLTTPQVDGDLAGLSIVVPGKFGPLFFGDLVVLARIVVRPDIGLDIVVTQVPQRVYGIDINLREMKLTLDREGFGLNATSCAPMEAKGTLYSDLGASAEVTAPYQATGCENVPYTPTLTAAFAGGRAEVAENGHPELRTVVGAGLGQGGTKDLELVLPEGISIDVERIKRSCPIADYTAGTCKPEAVVGSAVAESPLIAEQLQGNVTFVSVPGVPLPELRVDLKGPLAITLAGKVRQQGTRLVTAVSGLPDTPLTRFALTLAGGSKGLIQASRDLCASATVPIDAQFASFTGASVKRTTAVDIPDCAPAGTVKLGSLRNGKPTFDLRVVGGRTKVTAAQLTLPSGLRFQSAARVRRLVKVSATGLPRGSKATVSVNGARLRITVPKGKSATVLRVRMRAGGLRVSTRLRRAGRPRLLFRLNTSLTDGRRPSLRLNARPAATPSGQS</sequence>
<dbReference type="Proteomes" id="UP001058860">
    <property type="component" value="Chromosome"/>
</dbReference>
<name>A0ABY5PIQ1_9ACTN</name>
<accession>A0ABY5PIQ1</accession>
<evidence type="ECO:0000313" key="3">
    <source>
        <dbReference type="EMBL" id="UUY04548.1"/>
    </source>
</evidence>
<protein>
    <submittedName>
        <fullName evidence="3">Uncharacterized protein</fullName>
    </submittedName>
</protein>
<gene>
    <name evidence="3" type="ORF">LRS13_03145</name>
</gene>
<organism evidence="3 4">
    <name type="scientific">Svornostia abyssi</name>
    <dbReference type="NCBI Taxonomy" id="2898438"/>
    <lineage>
        <taxon>Bacteria</taxon>
        <taxon>Bacillati</taxon>
        <taxon>Actinomycetota</taxon>
        <taxon>Thermoleophilia</taxon>
        <taxon>Solirubrobacterales</taxon>
        <taxon>Baekduiaceae</taxon>
        <taxon>Svornostia</taxon>
    </lineage>
</organism>
<evidence type="ECO:0000256" key="2">
    <source>
        <dbReference type="SAM" id="SignalP"/>
    </source>
</evidence>
<keyword evidence="4" id="KW-1185">Reference proteome</keyword>
<reference evidence="4" key="1">
    <citation type="submission" date="2021-11" db="EMBL/GenBank/DDBJ databases">
        <title>Cultivation dependent microbiological survey of springs from the worlds oldest radium mine currently devoted to the extraction of radon-saturated water.</title>
        <authorList>
            <person name="Kapinusova G."/>
            <person name="Smrhova T."/>
            <person name="Strejcek M."/>
            <person name="Suman J."/>
            <person name="Jani K."/>
            <person name="Pajer P."/>
            <person name="Uhlik O."/>
        </authorList>
    </citation>
    <scope>NUCLEOTIDE SEQUENCE [LARGE SCALE GENOMIC DNA]</scope>
    <source>
        <strain evidence="4">J379</strain>
    </source>
</reference>
<dbReference type="EMBL" id="CP088295">
    <property type="protein sequence ID" value="UUY04548.1"/>
    <property type="molecule type" value="Genomic_DNA"/>
</dbReference>
<evidence type="ECO:0000256" key="1">
    <source>
        <dbReference type="SAM" id="MobiDB-lite"/>
    </source>
</evidence>
<feature type="signal peptide" evidence="2">
    <location>
        <begin position="1"/>
        <end position="26"/>
    </location>
</feature>
<feature type="region of interest" description="Disordered" evidence="1">
    <location>
        <begin position="997"/>
        <end position="1016"/>
    </location>
</feature>